<name>A0A267F5A9_9PLAT</name>
<feature type="region of interest" description="Disordered" evidence="2">
    <location>
        <begin position="52"/>
        <end position="72"/>
    </location>
</feature>
<feature type="region of interest" description="Disordered" evidence="2">
    <location>
        <begin position="252"/>
        <end position="272"/>
    </location>
</feature>
<gene>
    <name evidence="3" type="ORF">BOX15_Mlig028915g1</name>
</gene>
<dbReference type="PANTHER" id="PTHR31516:SF17">
    <property type="entry name" value="STABILIZER OF AXONEMAL MICROTUBULES 2"/>
    <property type="match status" value="1"/>
</dbReference>
<organism evidence="3 4">
    <name type="scientific">Macrostomum lignano</name>
    <dbReference type="NCBI Taxonomy" id="282301"/>
    <lineage>
        <taxon>Eukaryota</taxon>
        <taxon>Metazoa</taxon>
        <taxon>Spiralia</taxon>
        <taxon>Lophotrochozoa</taxon>
        <taxon>Platyhelminthes</taxon>
        <taxon>Rhabditophora</taxon>
        <taxon>Macrostomorpha</taxon>
        <taxon>Macrostomida</taxon>
        <taxon>Macrostomidae</taxon>
        <taxon>Macrostomum</taxon>
    </lineage>
</organism>
<feature type="region of interest" description="Disordered" evidence="2">
    <location>
        <begin position="290"/>
        <end position="340"/>
    </location>
</feature>
<dbReference type="InterPro" id="IPR033336">
    <property type="entry name" value="SAXO1/2"/>
</dbReference>
<dbReference type="Pfam" id="PF05217">
    <property type="entry name" value="SAXO1-2"/>
    <property type="match status" value="1"/>
</dbReference>
<protein>
    <submittedName>
        <fullName evidence="3">Uncharacterized protein</fullName>
    </submittedName>
</protein>
<comment type="similarity">
    <text evidence="1">Belongs to the FAM154 family.</text>
</comment>
<feature type="compositionally biased region" description="Basic and acidic residues" evidence="2">
    <location>
        <begin position="110"/>
        <end position="129"/>
    </location>
</feature>
<dbReference type="EMBL" id="NIVC01001398">
    <property type="protein sequence ID" value="PAA68404.1"/>
    <property type="molecule type" value="Genomic_DNA"/>
</dbReference>
<proteinExistence type="inferred from homology"/>
<dbReference type="PANTHER" id="PTHR31516">
    <property type="entry name" value="STABILIZER OF AXONEMAL MICROTUBULES 2"/>
    <property type="match status" value="1"/>
</dbReference>
<feature type="region of interest" description="Disordered" evidence="2">
    <location>
        <begin position="354"/>
        <end position="385"/>
    </location>
</feature>
<evidence type="ECO:0000256" key="2">
    <source>
        <dbReference type="SAM" id="MobiDB-lite"/>
    </source>
</evidence>
<keyword evidence="4" id="KW-1185">Reference proteome</keyword>
<reference evidence="3 4" key="1">
    <citation type="submission" date="2017-06" db="EMBL/GenBank/DDBJ databases">
        <title>A platform for efficient transgenesis in Macrostomum lignano, a flatworm model organism for stem cell research.</title>
        <authorList>
            <person name="Berezikov E."/>
        </authorList>
    </citation>
    <scope>NUCLEOTIDE SEQUENCE [LARGE SCALE GENOMIC DNA]</scope>
    <source>
        <strain evidence="3">DV1</strain>
        <tissue evidence="3">Whole organism</tissue>
    </source>
</reference>
<dbReference type="GO" id="GO:0005879">
    <property type="term" value="C:axonemal microtubule"/>
    <property type="evidence" value="ECO:0007669"/>
    <property type="project" value="TreeGrafter"/>
</dbReference>
<dbReference type="GO" id="GO:0008017">
    <property type="term" value="F:microtubule binding"/>
    <property type="evidence" value="ECO:0007669"/>
    <property type="project" value="InterPro"/>
</dbReference>
<dbReference type="GO" id="GO:0036064">
    <property type="term" value="C:ciliary basal body"/>
    <property type="evidence" value="ECO:0007669"/>
    <property type="project" value="TreeGrafter"/>
</dbReference>
<feature type="region of interest" description="Disordered" evidence="2">
    <location>
        <begin position="110"/>
        <end position="169"/>
    </location>
</feature>
<evidence type="ECO:0000313" key="4">
    <source>
        <dbReference type="Proteomes" id="UP000215902"/>
    </source>
</evidence>
<comment type="caution">
    <text evidence="3">The sequence shown here is derived from an EMBL/GenBank/DDBJ whole genome shotgun (WGS) entry which is preliminary data.</text>
</comment>
<dbReference type="STRING" id="282301.A0A267F5A9"/>
<sequence>MKSSRPEQCICEICNCGRHRCKVHPNRPVSDGPCTLSEYNNKYIQHPMQPVSSYKPAARPAAGDGPLSDQTTNRVDYVPHPLERPHFHQPDQYRQPEGSFEDTTMYKKDYTQKQGDRAQPIKREVKRGALGEFQGEPTYKHDYRQWELTKPDRGGPQNTWQPPRDPFGGIPTYQTDYVPYAVRPTASFKPNEAAKLSQAPLEDMTDYRQSYVPHPLERRQERERLGWSRPAVPFDGMSTFTRDYTAKGTAVRAPMKPDARPHASDAPFHDDTTHRVDYKPWELSRPFVHQSDTYVPPEGTIDDTTTYGKDYPAHPLVRQTYSKKPDRGLPSGPFDDATDYKDNYRQWQMGSRVRAGPNQQYQPNPAPFEGQSTTSSHYVPHPLDLRRSFKPTQGAARGEEPFDGTTLYRMEYVPKHTEPCPAAFLETNSSRFRYQGNDERGHQVYVPKDLSVGTTVTDLSNGRVVSVN</sequence>
<dbReference type="Proteomes" id="UP000215902">
    <property type="component" value="Unassembled WGS sequence"/>
</dbReference>
<feature type="compositionally biased region" description="Basic and acidic residues" evidence="2">
    <location>
        <begin position="255"/>
        <end position="272"/>
    </location>
</feature>
<dbReference type="AlphaFoldDB" id="A0A267F5A9"/>
<dbReference type="GO" id="GO:0036126">
    <property type="term" value="C:sperm flagellum"/>
    <property type="evidence" value="ECO:0007669"/>
    <property type="project" value="TreeGrafter"/>
</dbReference>
<evidence type="ECO:0000256" key="1">
    <source>
        <dbReference type="ARBA" id="ARBA00008738"/>
    </source>
</evidence>
<dbReference type="GO" id="GO:0005814">
    <property type="term" value="C:centriole"/>
    <property type="evidence" value="ECO:0007669"/>
    <property type="project" value="TreeGrafter"/>
</dbReference>
<evidence type="ECO:0000313" key="3">
    <source>
        <dbReference type="EMBL" id="PAA68404.1"/>
    </source>
</evidence>
<feature type="compositionally biased region" description="Basic and acidic residues" evidence="2">
    <location>
        <begin position="138"/>
        <end position="153"/>
    </location>
</feature>
<dbReference type="OrthoDB" id="365640at2759"/>
<accession>A0A267F5A9</accession>